<feature type="compositionally biased region" description="Basic and acidic residues" evidence="1">
    <location>
        <begin position="414"/>
        <end position="425"/>
    </location>
</feature>
<feature type="region of interest" description="Disordered" evidence="1">
    <location>
        <begin position="909"/>
        <end position="928"/>
    </location>
</feature>
<reference evidence="2 3" key="1">
    <citation type="journal article" date="1997" name="Mol. Microbiol.">
        <title>Characterization of Natronobacterium magadii phage phi Ch1, a unique archaeal phage containing DNA and RNA.</title>
        <authorList>
            <person name="Witte A."/>
            <person name="Baranyi U."/>
            <person name="Klein R."/>
            <person name="Sulzner M."/>
            <person name="Luo C."/>
            <person name="Wanner G."/>
            <person name="Kruger D.H."/>
            <person name="Lubitz W."/>
        </authorList>
    </citation>
    <scope>NUCLEOTIDE SEQUENCE [LARGE SCALE GENOMIC DNA]</scope>
</reference>
<name>A0A481W4J9_9CAUD</name>
<sequence length="928" mass="103415">MAATTTPRDTKPQDDASTGLTLRAQFPAEHDVVVRDASLAPTNLWREIFDPWSEHSKLPGHLVTGVRALAAGRDAGEFHEQLASINALDGVYQSVLEWLATDPNVDVDPEDADTGDRFWYALSVTRSLGTGRPLGLQTEPFDIRSGPLELLRIVGIEPTIAIDVDHLWDDQDGRWTSRRSQRESLLTFVGWLSEVADVHLVASPATIAKLRQDHVDDLPESVVESAHPTLTELGLSDIDQEQVEAAIAEIPTNGREWDILRVIEDLGGECRRTQLYNDVRLGGSNGSIRDALSTLRSWTCIFSNGPRNAKVEHLTPTGEAALEVLRARGGRKTELSDFAESPETQPENRLADAVYSGPSTKAPPDADRPEGEASAGRTSRWSGRVDVDYVPNWSRHHAAVASAPEDGGIGLVDRPMEKRTGRNGDEDGRIPWWGYDEDRDEVAVSYEWHGPRAGMVCNVRALLSDAAFREIFTVEAFDGEAGNLSGLLEGNRWALRSLRQLGYLKDGMSASEYRDALIDARDDFVELTNDIEREKDQPELYRSILSLGHGLSTIAADLYDILGIRVVREISIPHFNRDYWGRSKRVRGLLKFLAMRMTQSSRYGQYSAWRVLCEPRTEKRQVIGDGPDVDAADPRGTVQGSWVLVGKGLSKLRPYLEHFDREEIDLQEEEPGFQPFTLDFVLDERRRTPIERAAKRMLRQRGLKPTEDAIAILEAFCGDAYDATEAIAALEGEPVPRHVRINELKYGLSQLDVDRIMPELAPTKRKTLKALLCADDALSQSEIAERGGFSTRSFRDHRDELGAFDIIEKTDDGKYRLTISYRGEKNRVPALVEDSLSTIQDVLWEATFDLIDDAERFGDPDDAQLEALRWPPDFDELGRRWPMMDAWISIAAALAKSPHPDPDVITVGKIPEQTSIQEPVTAPTAGAD</sequence>
<dbReference type="EMBL" id="MK450543">
    <property type="protein sequence ID" value="QBJ01231.1"/>
    <property type="molecule type" value="Genomic_DNA"/>
</dbReference>
<gene>
    <name evidence="2" type="primary">repH</name>
    <name evidence="2" type="ORF">PhiCh1_245</name>
</gene>
<keyword evidence="3" id="KW-1185">Reference proteome</keyword>
<evidence type="ECO:0000313" key="3">
    <source>
        <dbReference type="Proteomes" id="UP000293038"/>
    </source>
</evidence>
<organism evidence="2 3">
    <name type="scientific">Natrialba phage PhiCh1</name>
    <dbReference type="NCBI Taxonomy" id="114777"/>
    <lineage>
        <taxon>Viruses</taxon>
        <taxon>Duplodnaviria</taxon>
        <taxon>Heunggongvirae</taxon>
        <taxon>Uroviricota</taxon>
        <taxon>Caudoviricetes</taxon>
        <taxon>Vertoviridae</taxon>
        <taxon>Myohalovirus</taxon>
        <taxon>Myohalovirus alkaliphilum</taxon>
        <taxon>Myohalovirus phiCh1</taxon>
    </lineage>
</organism>
<dbReference type="RefSeq" id="YP_010078080.1">
    <property type="nucleotide sequence ID" value="NC_054954.1"/>
</dbReference>
<reference evidence="2 3" key="2">
    <citation type="journal article" date="2002" name="Mol. Microbiol.">
        <title>Natrialba magadii virus phiCh1: first complete nucleotide sequence and functional organization of a virus infecting a haloalkaliphilic archaeon.</title>
        <authorList>
            <person name="Klein R."/>
            <person name="Baranyi U."/>
            <person name="Rossler N."/>
            <person name="Greineder B."/>
            <person name="Scholz H."/>
            <person name="Witte A."/>
        </authorList>
    </citation>
    <scope>NUCLEOTIDE SEQUENCE [LARGE SCALE GENOMIC DNA]</scope>
</reference>
<feature type="region of interest" description="Disordered" evidence="1">
    <location>
        <begin position="333"/>
        <end position="381"/>
    </location>
</feature>
<accession>A0A481W4J9</accession>
<proteinExistence type="predicted"/>
<dbReference type="Proteomes" id="UP000293038">
    <property type="component" value="Segment"/>
</dbReference>
<dbReference type="KEGG" id="vg:65066989"/>
<reference evidence="3" key="3">
    <citation type="journal article" date="2019" name="Genes (Basel)">
        <title>Halobacterium salinarum virus ChaoS9, a Novel Halovirus Related to PhiH1 and PhiCh1.</title>
        <authorList>
            <person name="Dyall-Smith M."/>
            <person name="Palm P."/>
            <person name="Wanner G."/>
            <person name="Witte A."/>
            <person name="Oesterhelt D."/>
            <person name="Pfeiffer F."/>
        </authorList>
    </citation>
    <scope>NUCLEOTIDE SEQUENCE [LARGE SCALE GENOMIC DNA]</scope>
</reference>
<dbReference type="GeneID" id="65066989"/>
<feature type="region of interest" description="Disordered" evidence="1">
    <location>
        <begin position="405"/>
        <end position="425"/>
    </location>
</feature>
<evidence type="ECO:0000256" key="1">
    <source>
        <dbReference type="SAM" id="MobiDB-lite"/>
    </source>
</evidence>
<evidence type="ECO:0000313" key="2">
    <source>
        <dbReference type="EMBL" id="QBJ01231.1"/>
    </source>
</evidence>
<protein>
    <submittedName>
        <fullName evidence="2">Plasmid replication protein</fullName>
    </submittedName>
</protein>